<dbReference type="Proteomes" id="UP000518300">
    <property type="component" value="Unassembled WGS sequence"/>
</dbReference>
<dbReference type="EMBL" id="JABBJJ010000035">
    <property type="protein sequence ID" value="NMO15239.1"/>
    <property type="molecule type" value="Genomic_DNA"/>
</dbReference>
<dbReference type="GO" id="GO:0016020">
    <property type="term" value="C:membrane"/>
    <property type="evidence" value="ECO:0007669"/>
    <property type="project" value="TreeGrafter"/>
</dbReference>
<name>A0A848L8U1_9BACT</name>
<dbReference type="PRINTS" id="PR00111">
    <property type="entry name" value="ABHYDROLASE"/>
</dbReference>
<dbReference type="InterPro" id="IPR000073">
    <property type="entry name" value="AB_hydrolase_1"/>
</dbReference>
<keyword evidence="3" id="KW-1185">Reference proteome</keyword>
<dbReference type="PANTHER" id="PTHR43798">
    <property type="entry name" value="MONOACYLGLYCEROL LIPASE"/>
    <property type="match status" value="1"/>
</dbReference>
<reference evidence="2 3" key="1">
    <citation type="submission" date="2020-04" db="EMBL/GenBank/DDBJ databases">
        <title>Draft genome of Pyxidicoccus fallax type strain.</title>
        <authorList>
            <person name="Whitworth D.E."/>
        </authorList>
    </citation>
    <scope>NUCLEOTIDE SEQUENCE [LARGE SCALE GENOMIC DNA]</scope>
    <source>
        <strain evidence="2 3">DSM 14698</strain>
    </source>
</reference>
<dbReference type="Gene3D" id="3.40.50.1820">
    <property type="entry name" value="alpha/beta hydrolase"/>
    <property type="match status" value="1"/>
</dbReference>
<protein>
    <submittedName>
        <fullName evidence="2">Alpha/beta hydrolase</fullName>
    </submittedName>
</protein>
<evidence type="ECO:0000313" key="2">
    <source>
        <dbReference type="EMBL" id="NMO15239.1"/>
    </source>
</evidence>
<dbReference type="PRINTS" id="PR00412">
    <property type="entry name" value="EPOXHYDRLASE"/>
</dbReference>
<dbReference type="AlphaFoldDB" id="A0A848L8U1"/>
<dbReference type="Pfam" id="PF00561">
    <property type="entry name" value="Abhydrolase_1"/>
    <property type="match status" value="1"/>
</dbReference>
<feature type="domain" description="AB hydrolase-1" evidence="1">
    <location>
        <begin position="1"/>
        <end position="104"/>
    </location>
</feature>
<evidence type="ECO:0000313" key="3">
    <source>
        <dbReference type="Proteomes" id="UP000518300"/>
    </source>
</evidence>
<dbReference type="GO" id="GO:0047372">
    <property type="term" value="F:monoacylglycerol lipase activity"/>
    <property type="evidence" value="ECO:0007669"/>
    <property type="project" value="TreeGrafter"/>
</dbReference>
<evidence type="ECO:0000259" key="1">
    <source>
        <dbReference type="Pfam" id="PF00561"/>
    </source>
</evidence>
<organism evidence="2 3">
    <name type="scientific">Pyxidicoccus fallax</name>
    <dbReference type="NCBI Taxonomy" id="394095"/>
    <lineage>
        <taxon>Bacteria</taxon>
        <taxon>Pseudomonadati</taxon>
        <taxon>Myxococcota</taxon>
        <taxon>Myxococcia</taxon>
        <taxon>Myxococcales</taxon>
        <taxon>Cystobacterineae</taxon>
        <taxon>Myxococcaceae</taxon>
        <taxon>Pyxidicoccus</taxon>
    </lineage>
</organism>
<sequence length="260" mass="28090">MLLLHGLFGEKDHWTEFSAALTPAHRVVAPDLPGFGDSSRLEGADYRYDAQVARLHAFTRAVGLERFHLAGSSMGGAIAAVYASRHPEQVLSLAFIGAPHGLPTPEPSPVEREIAAGHLPLVVTSHAEFERLVDRMFVRRPFVPGPVLAHLAARAVRDVPGDVRMWHAHRAQGPVVEHLLPHLTVPSFSLWGAEDQVFHVSGAARLQALPGHVGRVLPGVGHLPMMERPRETGEAYRAFLAGPPAPVPQGRRVQEFGAGG</sequence>
<comment type="caution">
    <text evidence="2">The sequence shown here is derived from an EMBL/GenBank/DDBJ whole genome shotgun (WGS) entry which is preliminary data.</text>
</comment>
<dbReference type="SUPFAM" id="SSF53474">
    <property type="entry name" value="alpha/beta-Hydrolases"/>
    <property type="match status" value="1"/>
</dbReference>
<dbReference type="GO" id="GO:0046464">
    <property type="term" value="P:acylglycerol catabolic process"/>
    <property type="evidence" value="ECO:0007669"/>
    <property type="project" value="TreeGrafter"/>
</dbReference>
<proteinExistence type="predicted"/>
<accession>A0A848L8U1</accession>
<dbReference type="InterPro" id="IPR000639">
    <property type="entry name" value="Epox_hydrolase-like"/>
</dbReference>
<gene>
    <name evidence="2" type="ORF">HG543_10280</name>
</gene>
<dbReference type="InterPro" id="IPR050266">
    <property type="entry name" value="AB_hydrolase_sf"/>
</dbReference>
<dbReference type="InterPro" id="IPR029058">
    <property type="entry name" value="AB_hydrolase_fold"/>
</dbReference>
<keyword evidence="2" id="KW-0378">Hydrolase</keyword>
<dbReference type="PANTHER" id="PTHR43798:SF5">
    <property type="entry name" value="MONOACYLGLYCEROL LIPASE ABHD6"/>
    <property type="match status" value="1"/>
</dbReference>